<organism evidence="1 2">
    <name type="scientific">Cupriavidus agavae</name>
    <dbReference type="NCBI Taxonomy" id="1001822"/>
    <lineage>
        <taxon>Bacteria</taxon>
        <taxon>Pseudomonadati</taxon>
        <taxon>Pseudomonadota</taxon>
        <taxon>Betaproteobacteria</taxon>
        <taxon>Burkholderiales</taxon>
        <taxon>Burkholderiaceae</taxon>
        <taxon>Cupriavidus</taxon>
    </lineage>
</organism>
<gene>
    <name evidence="1" type="ORF">EV147_2758</name>
</gene>
<comment type="caution">
    <text evidence="1">The sequence shown here is derived from an EMBL/GenBank/DDBJ whole genome shotgun (WGS) entry which is preliminary data.</text>
</comment>
<proteinExistence type="predicted"/>
<dbReference type="Proteomes" id="UP000291078">
    <property type="component" value="Unassembled WGS sequence"/>
</dbReference>
<evidence type="ECO:0000313" key="1">
    <source>
        <dbReference type="EMBL" id="RZT39563.1"/>
    </source>
</evidence>
<protein>
    <submittedName>
        <fullName evidence="1">Uncharacterized protein</fullName>
    </submittedName>
</protein>
<dbReference type="AlphaFoldDB" id="A0A4Q7S0F3"/>
<accession>A0A4Q7S0F3</accession>
<reference evidence="1 2" key="1">
    <citation type="journal article" date="2015" name="Stand. Genomic Sci.">
        <title>Genomic Encyclopedia of Bacterial and Archaeal Type Strains, Phase III: the genomes of soil and plant-associated and newly described type strains.</title>
        <authorList>
            <person name="Whitman W.B."/>
            <person name="Woyke T."/>
            <person name="Klenk H.P."/>
            <person name="Zhou Y."/>
            <person name="Lilburn T.G."/>
            <person name="Beck B.J."/>
            <person name="De Vos P."/>
            <person name="Vandamme P."/>
            <person name="Eisen J.A."/>
            <person name="Garrity G."/>
            <person name="Hugenholtz P."/>
            <person name="Kyrpides N.C."/>
        </authorList>
    </citation>
    <scope>NUCLEOTIDE SEQUENCE [LARGE SCALE GENOMIC DNA]</scope>
    <source>
        <strain evidence="1 2">ASC-9842</strain>
    </source>
</reference>
<sequence>MQALCEIRLELGKADGPWCPVTIESRQTTTMALWQSREREVFLQPELERDIEQRLDAGFRHARGGNTREAAAEFKRAYLLLCCVLTHARDVARRDAAAH</sequence>
<name>A0A4Q7S0F3_9BURK</name>
<evidence type="ECO:0000313" key="2">
    <source>
        <dbReference type="Proteomes" id="UP000291078"/>
    </source>
</evidence>
<keyword evidence="2" id="KW-1185">Reference proteome</keyword>
<dbReference type="EMBL" id="SGXM01000002">
    <property type="protein sequence ID" value="RZT39563.1"/>
    <property type="molecule type" value="Genomic_DNA"/>
</dbReference>